<evidence type="ECO:0000256" key="1">
    <source>
        <dbReference type="SAM" id="MobiDB-lite"/>
    </source>
</evidence>
<feature type="transmembrane region" description="Helical" evidence="2">
    <location>
        <begin position="36"/>
        <end position="58"/>
    </location>
</feature>
<sequence length="59" mass="6544">MAEAQKRLSHSTLKRRQRFHPKRDVRPAVLAKANRLVISVTALIGLAFLAIIIVQAVLG</sequence>
<feature type="region of interest" description="Disordered" evidence="1">
    <location>
        <begin position="1"/>
        <end position="21"/>
    </location>
</feature>
<evidence type="ECO:0000313" key="3">
    <source>
        <dbReference type="EMBL" id="EJC81192.1"/>
    </source>
</evidence>
<evidence type="ECO:0000313" key="4">
    <source>
        <dbReference type="Proteomes" id="UP000005732"/>
    </source>
</evidence>
<organism evidence="3 4">
    <name type="scientific">Rhizobium leguminosarum bv. trifolii WSM2297</name>
    <dbReference type="NCBI Taxonomy" id="754762"/>
    <lineage>
        <taxon>Bacteria</taxon>
        <taxon>Pseudomonadati</taxon>
        <taxon>Pseudomonadota</taxon>
        <taxon>Alphaproteobacteria</taxon>
        <taxon>Hyphomicrobiales</taxon>
        <taxon>Rhizobiaceae</taxon>
        <taxon>Rhizobium/Agrobacterium group</taxon>
        <taxon>Rhizobium</taxon>
    </lineage>
</organism>
<protein>
    <recommendedName>
        <fullName evidence="5">Transmembrane protein</fullName>
    </recommendedName>
</protein>
<keyword evidence="2" id="KW-0812">Transmembrane</keyword>
<feature type="compositionally biased region" description="Basic residues" evidence="1">
    <location>
        <begin position="7"/>
        <end position="21"/>
    </location>
</feature>
<reference evidence="3 4" key="1">
    <citation type="submission" date="2012-02" db="EMBL/GenBank/DDBJ databases">
        <title>Improved High-Quality Draft Sequence of Rhizobium leguminosarum bv. trifolii WSM2297.</title>
        <authorList>
            <consortium name="US DOE Joint Genome Institute"/>
            <person name="Lucas S."/>
            <person name="Han J."/>
            <person name="Lapidus A."/>
            <person name="Cheng J.-F."/>
            <person name="Goodwin L."/>
            <person name="Pitluck S."/>
            <person name="Peters L."/>
            <person name="Ovchinnikova G."/>
            <person name="Zhang X."/>
            <person name="Detter J.C."/>
            <person name="Han C."/>
            <person name="Tapia R."/>
            <person name="Land M."/>
            <person name="Hauser L."/>
            <person name="Kyrpides N."/>
            <person name="Ivanova N."/>
            <person name="Pagani I."/>
            <person name="Brau L."/>
            <person name="Yates R."/>
            <person name="O'Hara G."/>
            <person name="Rui T."/>
            <person name="Howieson J."/>
            <person name="Reeve W."/>
            <person name="Woyke T."/>
        </authorList>
    </citation>
    <scope>NUCLEOTIDE SEQUENCE [LARGE SCALE GENOMIC DNA]</scope>
    <source>
        <strain evidence="3 4">WSM2297</strain>
    </source>
</reference>
<dbReference type="EMBL" id="JH719395">
    <property type="protein sequence ID" value="EJC81192.1"/>
    <property type="molecule type" value="Genomic_DNA"/>
</dbReference>
<evidence type="ECO:0008006" key="5">
    <source>
        <dbReference type="Google" id="ProtNLM"/>
    </source>
</evidence>
<accession>J0CDC3</accession>
<dbReference type="AlphaFoldDB" id="J0CDC3"/>
<gene>
    <name evidence="3" type="ORF">Rleg4DRAFT_2867</name>
</gene>
<keyword evidence="2" id="KW-1133">Transmembrane helix</keyword>
<dbReference type="Proteomes" id="UP000005732">
    <property type="component" value="Unassembled WGS sequence"/>
</dbReference>
<dbReference type="OrthoDB" id="8392791at2"/>
<evidence type="ECO:0000256" key="2">
    <source>
        <dbReference type="SAM" id="Phobius"/>
    </source>
</evidence>
<dbReference type="RefSeq" id="WP_003582160.1">
    <property type="nucleotide sequence ID" value="NZ_JH719395.1"/>
</dbReference>
<dbReference type="HOGENOM" id="CLU_201918_0_0_5"/>
<keyword evidence="2" id="KW-0472">Membrane</keyword>
<name>J0CDC3_RHILT</name>
<proteinExistence type="predicted"/>